<keyword evidence="2" id="KW-1185">Reference proteome</keyword>
<comment type="caution">
    <text evidence="1">The sequence shown here is derived from an EMBL/GenBank/DDBJ whole genome shotgun (WGS) entry which is preliminary data.</text>
</comment>
<reference evidence="2" key="1">
    <citation type="journal article" date="2019" name="Curr. Biol.">
        <title>Genome Sequence of Striga asiatica Provides Insight into the Evolution of Plant Parasitism.</title>
        <authorList>
            <person name="Yoshida S."/>
            <person name="Kim S."/>
            <person name="Wafula E.K."/>
            <person name="Tanskanen J."/>
            <person name="Kim Y.M."/>
            <person name="Honaas L."/>
            <person name="Yang Z."/>
            <person name="Spallek T."/>
            <person name="Conn C.E."/>
            <person name="Ichihashi Y."/>
            <person name="Cheong K."/>
            <person name="Cui S."/>
            <person name="Der J.P."/>
            <person name="Gundlach H."/>
            <person name="Jiao Y."/>
            <person name="Hori C."/>
            <person name="Ishida J.K."/>
            <person name="Kasahara H."/>
            <person name="Kiba T."/>
            <person name="Kim M.S."/>
            <person name="Koo N."/>
            <person name="Laohavisit A."/>
            <person name="Lee Y.H."/>
            <person name="Lumba S."/>
            <person name="McCourt P."/>
            <person name="Mortimer J.C."/>
            <person name="Mutuku J.M."/>
            <person name="Nomura T."/>
            <person name="Sasaki-Sekimoto Y."/>
            <person name="Seto Y."/>
            <person name="Wang Y."/>
            <person name="Wakatake T."/>
            <person name="Sakakibara H."/>
            <person name="Demura T."/>
            <person name="Yamaguchi S."/>
            <person name="Yoneyama K."/>
            <person name="Manabe R.I."/>
            <person name="Nelson D.C."/>
            <person name="Schulman A.H."/>
            <person name="Timko M.P."/>
            <person name="dePamphilis C.W."/>
            <person name="Choi D."/>
            <person name="Shirasu K."/>
        </authorList>
    </citation>
    <scope>NUCLEOTIDE SEQUENCE [LARGE SCALE GENOMIC DNA]</scope>
    <source>
        <strain evidence="2">cv. UVA1</strain>
    </source>
</reference>
<sequence>MRHSRREPDFRAGPRRWDWAIVAKGHFGRELDVLEGPKLELGWILTHTPDARPEPSAPLAGHAPGQGVNGLILLMARGFGLSCWPVFVRRAVNGFQFIFYVENSSMSNQSSSSRYGSAS</sequence>
<dbReference type="EMBL" id="BKCP01005072">
    <property type="protein sequence ID" value="GER36008.1"/>
    <property type="molecule type" value="Genomic_DNA"/>
</dbReference>
<evidence type="ECO:0000313" key="1">
    <source>
        <dbReference type="EMBL" id="GER36008.1"/>
    </source>
</evidence>
<protein>
    <submittedName>
        <fullName evidence="1">Methylthioribulose-1-phosphate dehydratase</fullName>
    </submittedName>
</protein>
<dbReference type="Proteomes" id="UP000325081">
    <property type="component" value="Unassembled WGS sequence"/>
</dbReference>
<evidence type="ECO:0000313" key="2">
    <source>
        <dbReference type="Proteomes" id="UP000325081"/>
    </source>
</evidence>
<organism evidence="1 2">
    <name type="scientific">Striga asiatica</name>
    <name type="common">Asiatic witchweed</name>
    <name type="synonym">Buchnera asiatica</name>
    <dbReference type="NCBI Taxonomy" id="4170"/>
    <lineage>
        <taxon>Eukaryota</taxon>
        <taxon>Viridiplantae</taxon>
        <taxon>Streptophyta</taxon>
        <taxon>Embryophyta</taxon>
        <taxon>Tracheophyta</taxon>
        <taxon>Spermatophyta</taxon>
        <taxon>Magnoliopsida</taxon>
        <taxon>eudicotyledons</taxon>
        <taxon>Gunneridae</taxon>
        <taxon>Pentapetalae</taxon>
        <taxon>asterids</taxon>
        <taxon>lamiids</taxon>
        <taxon>Lamiales</taxon>
        <taxon>Orobanchaceae</taxon>
        <taxon>Buchnereae</taxon>
        <taxon>Striga</taxon>
    </lineage>
</organism>
<dbReference type="AlphaFoldDB" id="A0A5A7PTK8"/>
<name>A0A5A7PTK8_STRAF</name>
<accession>A0A5A7PTK8</accession>
<gene>
    <name evidence="1" type="ORF">STAS_12330</name>
</gene>
<proteinExistence type="predicted"/>